<evidence type="ECO:0000313" key="1">
    <source>
        <dbReference type="EMBL" id="KAI6088095.1"/>
    </source>
</evidence>
<dbReference type="Proteomes" id="UP001497680">
    <property type="component" value="Unassembled WGS sequence"/>
</dbReference>
<accession>A0ACC0D5V4</accession>
<protein>
    <submittedName>
        <fullName evidence="1">Uncharacterized protein</fullName>
    </submittedName>
</protein>
<organism evidence="1 2">
    <name type="scientific">Hypoxylon rubiginosum</name>
    <dbReference type="NCBI Taxonomy" id="110542"/>
    <lineage>
        <taxon>Eukaryota</taxon>
        <taxon>Fungi</taxon>
        <taxon>Dikarya</taxon>
        <taxon>Ascomycota</taxon>
        <taxon>Pezizomycotina</taxon>
        <taxon>Sordariomycetes</taxon>
        <taxon>Xylariomycetidae</taxon>
        <taxon>Xylariales</taxon>
        <taxon>Hypoxylaceae</taxon>
        <taxon>Hypoxylon</taxon>
    </lineage>
</organism>
<evidence type="ECO:0000313" key="2">
    <source>
        <dbReference type="Proteomes" id="UP001497680"/>
    </source>
</evidence>
<comment type="caution">
    <text evidence="1">The sequence shown here is derived from an EMBL/GenBank/DDBJ whole genome shotgun (WGS) entry which is preliminary data.</text>
</comment>
<sequence length="315" mass="33333">MATQTVFRWTKRGSYDGLQEFKEPIPSAGSYELLVKVRSVSLNYRDVAIANMTYPYPIKDDVVPCCDMAGEVAQVGDHVEGFSVGDAVVLATSTAALYGPVKGLLHSLGGPVDGTLREYMVVPAHTAIKLPKSSHSFDQWAALVGTGSTMWNTFYAYAPLKPGQSVLLQGTGGVSLTALIFAKAAGATTIITSSSDDKLEYVKANLGVDYTINYKTHPDWAAEVQRITNGEGVDHVIENGGAGTIKQSIASVAYGGVVSVIGFLAANVPQDKMPDVAMEALNKGCVVRGILAGSKQQLEEATRHSASTGTRSSRV</sequence>
<proteinExistence type="predicted"/>
<keyword evidence="2" id="KW-1185">Reference proteome</keyword>
<gene>
    <name evidence="1" type="ORF">F4821DRAFT_277364</name>
</gene>
<reference evidence="1 2" key="1">
    <citation type="journal article" date="2022" name="New Phytol.">
        <title>Ecological generalism drives hyperdiversity of secondary metabolite gene clusters in xylarialean endophytes.</title>
        <authorList>
            <person name="Franco M.E.E."/>
            <person name="Wisecaver J.H."/>
            <person name="Arnold A.E."/>
            <person name="Ju Y.M."/>
            <person name="Slot J.C."/>
            <person name="Ahrendt S."/>
            <person name="Moore L.P."/>
            <person name="Eastman K.E."/>
            <person name="Scott K."/>
            <person name="Konkel Z."/>
            <person name="Mondo S.J."/>
            <person name="Kuo A."/>
            <person name="Hayes R.D."/>
            <person name="Haridas S."/>
            <person name="Andreopoulos B."/>
            <person name="Riley R."/>
            <person name="LaButti K."/>
            <person name="Pangilinan J."/>
            <person name="Lipzen A."/>
            <person name="Amirebrahimi M."/>
            <person name="Yan J."/>
            <person name="Adam C."/>
            <person name="Keymanesh K."/>
            <person name="Ng V."/>
            <person name="Louie K."/>
            <person name="Northen T."/>
            <person name="Drula E."/>
            <person name="Henrissat B."/>
            <person name="Hsieh H.M."/>
            <person name="Youens-Clark K."/>
            <person name="Lutzoni F."/>
            <person name="Miadlikowska J."/>
            <person name="Eastwood D.C."/>
            <person name="Hamelin R.C."/>
            <person name="Grigoriev I.V."/>
            <person name="U'Ren J.M."/>
        </authorList>
    </citation>
    <scope>NUCLEOTIDE SEQUENCE [LARGE SCALE GENOMIC DNA]</scope>
    <source>
        <strain evidence="1 2">ER1909</strain>
    </source>
</reference>
<dbReference type="EMBL" id="MU394303">
    <property type="protein sequence ID" value="KAI6088095.1"/>
    <property type="molecule type" value="Genomic_DNA"/>
</dbReference>
<name>A0ACC0D5V4_9PEZI</name>